<dbReference type="Pfam" id="PF13508">
    <property type="entry name" value="Acetyltransf_7"/>
    <property type="match status" value="1"/>
</dbReference>
<dbReference type="PROSITE" id="PS51186">
    <property type="entry name" value="GNAT"/>
    <property type="match status" value="1"/>
</dbReference>
<dbReference type="Gene3D" id="3.40.50.1580">
    <property type="entry name" value="Nucleoside phosphorylase domain"/>
    <property type="match status" value="1"/>
</dbReference>
<dbReference type="CDD" id="cd04301">
    <property type="entry name" value="NAT_SF"/>
    <property type="match status" value="1"/>
</dbReference>
<dbReference type="InterPro" id="IPR053137">
    <property type="entry name" value="NLR-like"/>
</dbReference>
<gene>
    <name evidence="4" type="ORF">CCHR01_10651</name>
</gene>
<dbReference type="InterPro" id="IPR000182">
    <property type="entry name" value="GNAT_dom"/>
</dbReference>
<reference evidence="4" key="1">
    <citation type="submission" date="2023-01" db="EMBL/GenBank/DDBJ databases">
        <title>Colletotrichum chrysophilum M932 genome sequence.</title>
        <authorList>
            <person name="Baroncelli R."/>
        </authorList>
    </citation>
    <scope>NUCLEOTIDE SEQUENCE</scope>
    <source>
        <strain evidence="4">M932</strain>
    </source>
</reference>
<feature type="compositionally biased region" description="Polar residues" evidence="2">
    <location>
        <begin position="412"/>
        <end position="422"/>
    </location>
</feature>
<dbReference type="SUPFAM" id="SSF53167">
    <property type="entry name" value="Purine and uridine phosphorylases"/>
    <property type="match status" value="1"/>
</dbReference>
<dbReference type="AlphaFoldDB" id="A0AAD9AEN8"/>
<dbReference type="EMBL" id="JAQOWY010000226">
    <property type="protein sequence ID" value="KAK1846733.1"/>
    <property type="molecule type" value="Genomic_DNA"/>
</dbReference>
<accession>A0AAD9AEN8</accession>
<evidence type="ECO:0000256" key="1">
    <source>
        <dbReference type="ARBA" id="ARBA00022737"/>
    </source>
</evidence>
<dbReference type="InterPro" id="IPR054471">
    <property type="entry name" value="GPIID_WHD"/>
</dbReference>
<dbReference type="Gene3D" id="3.40.630.30">
    <property type="match status" value="1"/>
</dbReference>
<dbReference type="InterPro" id="IPR002110">
    <property type="entry name" value="Ankyrin_rpt"/>
</dbReference>
<dbReference type="Gene3D" id="1.25.40.20">
    <property type="entry name" value="Ankyrin repeat-containing domain"/>
    <property type="match status" value="2"/>
</dbReference>
<dbReference type="Proteomes" id="UP001243330">
    <property type="component" value="Unassembled WGS sequence"/>
</dbReference>
<dbReference type="SUPFAM" id="SSF55729">
    <property type="entry name" value="Acyl-CoA N-acyltransferases (Nat)"/>
    <property type="match status" value="1"/>
</dbReference>
<dbReference type="SUPFAM" id="SSF48403">
    <property type="entry name" value="Ankyrin repeat"/>
    <property type="match status" value="1"/>
</dbReference>
<comment type="caution">
    <text evidence="4">The sequence shown here is derived from an EMBL/GenBank/DDBJ whole genome shotgun (WGS) entry which is preliminary data.</text>
</comment>
<evidence type="ECO:0000256" key="2">
    <source>
        <dbReference type="SAM" id="MobiDB-lite"/>
    </source>
</evidence>
<protein>
    <submittedName>
        <fullName evidence="4">Ankyrin repeat protein</fullName>
    </submittedName>
</protein>
<dbReference type="InterPro" id="IPR035994">
    <property type="entry name" value="Nucleoside_phosphorylase_sf"/>
</dbReference>
<dbReference type="GO" id="GO:0016747">
    <property type="term" value="F:acyltransferase activity, transferring groups other than amino-acyl groups"/>
    <property type="evidence" value="ECO:0007669"/>
    <property type="project" value="InterPro"/>
</dbReference>
<dbReference type="Pfam" id="PF22939">
    <property type="entry name" value="WHD_GPIID"/>
    <property type="match status" value="1"/>
</dbReference>
<keyword evidence="1" id="KW-0677">Repeat</keyword>
<feature type="domain" description="N-acetyltransferase" evidence="3">
    <location>
        <begin position="6"/>
        <end position="201"/>
    </location>
</feature>
<dbReference type="PANTHER" id="PTHR46082">
    <property type="entry name" value="ATP/GTP-BINDING PROTEIN-RELATED"/>
    <property type="match status" value="1"/>
</dbReference>
<dbReference type="InterPro" id="IPR016181">
    <property type="entry name" value="Acyl_CoA_acyltransferase"/>
</dbReference>
<evidence type="ECO:0000259" key="3">
    <source>
        <dbReference type="PROSITE" id="PS51186"/>
    </source>
</evidence>
<dbReference type="GO" id="GO:0009116">
    <property type="term" value="P:nucleoside metabolic process"/>
    <property type="evidence" value="ECO:0007669"/>
    <property type="project" value="InterPro"/>
</dbReference>
<sequence>MAPSSLKLEPATVEDVPALTEVWFAAFTDPELRRLWPDTPGVRKWWDDANHHDLLNKPFQRYIKVIDPENLDANGRPRIAAYAKWDLSMPEDRGRRYPPWADDMPGEVCDVFFQREENERHRVMGDEKHYYLDTVATHPDYQRRGCGSMLVQWGCKLADENSVGAYVDASKDGAPLYEKCGFVDESEPGSGDIASMARRFITALANELTAVEAMLDEEHGSPLNFIQHERDDNCYTWGRMGVHNVVIASLPEGRYGLVSAATTAYSLLSSLPHLRIGLMVGIGAGIPKLQTNIDIRLGDVVVSQPTDQSSGVFQYDLGKKRQDGTFQHVGSLAPPPTVLLTGLKKLKAKRRRKGSELPYILEEMLRRSPKLAEPDDDDPAFVYQGSHNDRLFESSGPHVEMTAEKNTAAGLSKSTQTPSVENRNAEEAGLETGNCVLCDRAGEVTRKERRSTDPVVHYDIIASGNSVMENSLCRDEISRQIDDKCICFEMEAAGLMNTFPCQVIRGICDYADSHKNNRWQNYAAATAAAFSRELLHVIDAVDVSKSPNMKQIVDRMLENISQLTSDTKEANQGLQQLNDNKLSENIKNWLSPCDLWETHNSTLERRQDGTGNWFLDSDSYASWKENSKFSVWVHGKPGCGKTTLCSTIIDDDPATLRRELNALPDDLANTYAAILKRIPKRSEEQSIRLLQFLAFSERPLRVKEAVDLLAVELKEKPGFNPNNRMPIPEEITGYCSGLVVIGYTDEHRGDMEIQLAHATVKEYLISDRLSQDVSAHFATSVAKAATSITEVCLANLSEVKLVSPPNIEDLNFYKDKDAVYYLNVRPPWYHYKPFRGVALDGFIKMRYPFAQYAADYWMRHAFHANTSQVETQVKKFIDCEIFHRLYEHSAENSSALYRMAQEGLTWAIELLLEKDAALLNAREDESLLAAAIQHRHDNTFHVLLARGAKVDRTVIVCASSRGDEELVRPLIGKVTAANAWKWCSKAAKAACAEGHVEILHMILEKCEEANIMCCIEGEWICDAFKGGHNAVVMALLDSPPHATFYAQSWRSACENGLCGLVEILLAKDTDADAAGRRTEALSIATDKGHVEIVKLLLKNGVGIGKAVFLRPSGTAKKF</sequence>
<dbReference type="Pfam" id="PF24883">
    <property type="entry name" value="NPHP3_N"/>
    <property type="match status" value="1"/>
</dbReference>
<evidence type="ECO:0000313" key="5">
    <source>
        <dbReference type="Proteomes" id="UP001243330"/>
    </source>
</evidence>
<dbReference type="SMART" id="SM00248">
    <property type="entry name" value="ANK"/>
    <property type="match status" value="4"/>
</dbReference>
<feature type="region of interest" description="Disordered" evidence="2">
    <location>
        <begin position="407"/>
        <end position="426"/>
    </location>
</feature>
<name>A0AAD9AEN8_9PEZI</name>
<dbReference type="PANTHER" id="PTHR46082:SF11">
    <property type="entry name" value="AAA+ ATPASE DOMAIN-CONTAINING PROTEIN-RELATED"/>
    <property type="match status" value="1"/>
</dbReference>
<evidence type="ECO:0000313" key="4">
    <source>
        <dbReference type="EMBL" id="KAK1846733.1"/>
    </source>
</evidence>
<organism evidence="4 5">
    <name type="scientific">Colletotrichum chrysophilum</name>
    <dbReference type="NCBI Taxonomy" id="1836956"/>
    <lineage>
        <taxon>Eukaryota</taxon>
        <taxon>Fungi</taxon>
        <taxon>Dikarya</taxon>
        <taxon>Ascomycota</taxon>
        <taxon>Pezizomycotina</taxon>
        <taxon>Sordariomycetes</taxon>
        <taxon>Hypocreomycetidae</taxon>
        <taxon>Glomerellales</taxon>
        <taxon>Glomerellaceae</taxon>
        <taxon>Colletotrichum</taxon>
        <taxon>Colletotrichum gloeosporioides species complex</taxon>
    </lineage>
</organism>
<dbReference type="InterPro" id="IPR036770">
    <property type="entry name" value="Ankyrin_rpt-contain_sf"/>
</dbReference>
<proteinExistence type="predicted"/>
<keyword evidence="5" id="KW-1185">Reference proteome</keyword>
<dbReference type="InterPro" id="IPR056884">
    <property type="entry name" value="NPHP3-like_N"/>
</dbReference>